<keyword evidence="2" id="KW-1185">Reference proteome</keyword>
<name>A0A397JSQ5_9GLOM</name>
<gene>
    <name evidence="1" type="ORF">Glove_9g72</name>
</gene>
<comment type="caution">
    <text evidence="1">The sequence shown here is derived from an EMBL/GenBank/DDBJ whole genome shotgun (WGS) entry which is preliminary data.</text>
</comment>
<dbReference type="PANTHER" id="PTHR13318">
    <property type="entry name" value="PARTNER OF PAIRED, ISOFORM B-RELATED"/>
    <property type="match status" value="1"/>
</dbReference>
<dbReference type="SUPFAM" id="SSF52047">
    <property type="entry name" value="RNI-like"/>
    <property type="match status" value="1"/>
</dbReference>
<reference evidence="1 2" key="1">
    <citation type="submission" date="2018-08" db="EMBL/GenBank/DDBJ databases">
        <title>Genome and evolution of the arbuscular mycorrhizal fungus Diversispora epigaea (formerly Glomus versiforme) and its bacterial endosymbionts.</title>
        <authorList>
            <person name="Sun X."/>
            <person name="Fei Z."/>
            <person name="Harrison M."/>
        </authorList>
    </citation>
    <scope>NUCLEOTIDE SEQUENCE [LARGE SCALE GENOMIC DNA]</scope>
    <source>
        <strain evidence="1 2">IT104</strain>
    </source>
</reference>
<accession>A0A397JSQ5</accession>
<dbReference type="Gene3D" id="3.80.10.10">
    <property type="entry name" value="Ribonuclease Inhibitor"/>
    <property type="match status" value="1"/>
</dbReference>
<dbReference type="PANTHER" id="PTHR13318:SF190">
    <property type="entry name" value="PARTNER OF PAIRED, ISOFORM B"/>
    <property type="match status" value="1"/>
</dbReference>
<organism evidence="1 2">
    <name type="scientific">Diversispora epigaea</name>
    <dbReference type="NCBI Taxonomy" id="1348612"/>
    <lineage>
        <taxon>Eukaryota</taxon>
        <taxon>Fungi</taxon>
        <taxon>Fungi incertae sedis</taxon>
        <taxon>Mucoromycota</taxon>
        <taxon>Glomeromycotina</taxon>
        <taxon>Glomeromycetes</taxon>
        <taxon>Diversisporales</taxon>
        <taxon>Diversisporaceae</taxon>
        <taxon>Diversispora</taxon>
    </lineage>
</organism>
<evidence type="ECO:0008006" key="3">
    <source>
        <dbReference type="Google" id="ProtNLM"/>
    </source>
</evidence>
<dbReference type="OrthoDB" id="10257471at2759"/>
<dbReference type="EMBL" id="PQFF01000007">
    <property type="protein sequence ID" value="RHZ89958.1"/>
    <property type="molecule type" value="Genomic_DNA"/>
</dbReference>
<evidence type="ECO:0000313" key="2">
    <source>
        <dbReference type="Proteomes" id="UP000266861"/>
    </source>
</evidence>
<proteinExistence type="predicted"/>
<dbReference type="SMART" id="SM00367">
    <property type="entry name" value="LRR_CC"/>
    <property type="match status" value="4"/>
</dbReference>
<dbReference type="GO" id="GO:0031146">
    <property type="term" value="P:SCF-dependent proteasomal ubiquitin-dependent protein catabolic process"/>
    <property type="evidence" value="ECO:0007669"/>
    <property type="project" value="TreeGrafter"/>
</dbReference>
<dbReference type="STRING" id="1348612.A0A397JSQ5"/>
<protein>
    <recommendedName>
        <fullName evidence="3">F-box domain-containing protein</fullName>
    </recommendedName>
</protein>
<dbReference type="AlphaFoldDB" id="A0A397JSQ5"/>
<sequence>MGFLDRNTKLVYASSVRYLKIRHYYHELSNKNLKISWGGNITDRSIYEIARSCHGLRHLGIRELTDSTIYTLVGSYPDLRKLNHSNCDKVTDIGIRQIARCHNLKHLALNSLKFLNDEMICIIVQSCPNIHYLNLEFCYVPNTAVEAIAQSCHNMEYRISQSLRVRVYY</sequence>
<dbReference type="Proteomes" id="UP000266861">
    <property type="component" value="Unassembled WGS sequence"/>
</dbReference>
<dbReference type="InterPro" id="IPR032675">
    <property type="entry name" value="LRR_dom_sf"/>
</dbReference>
<evidence type="ECO:0000313" key="1">
    <source>
        <dbReference type="EMBL" id="RHZ89958.1"/>
    </source>
</evidence>
<dbReference type="InterPro" id="IPR006553">
    <property type="entry name" value="Leu-rich_rpt_Cys-con_subtyp"/>
</dbReference>
<dbReference type="GO" id="GO:0019005">
    <property type="term" value="C:SCF ubiquitin ligase complex"/>
    <property type="evidence" value="ECO:0007669"/>
    <property type="project" value="TreeGrafter"/>
</dbReference>